<name>A0ABS4H266_9BACL</name>
<organism evidence="1 2">
    <name type="scientific">Paenibacillus sediminis</name>
    <dbReference type="NCBI Taxonomy" id="664909"/>
    <lineage>
        <taxon>Bacteria</taxon>
        <taxon>Bacillati</taxon>
        <taxon>Bacillota</taxon>
        <taxon>Bacilli</taxon>
        <taxon>Bacillales</taxon>
        <taxon>Paenibacillaceae</taxon>
        <taxon>Paenibacillus</taxon>
    </lineage>
</organism>
<reference evidence="1 2" key="1">
    <citation type="submission" date="2021-03" db="EMBL/GenBank/DDBJ databases">
        <title>Genomic Encyclopedia of Type Strains, Phase IV (KMG-IV): sequencing the most valuable type-strain genomes for metagenomic binning, comparative biology and taxonomic classification.</title>
        <authorList>
            <person name="Goeker M."/>
        </authorList>
    </citation>
    <scope>NUCLEOTIDE SEQUENCE [LARGE SCALE GENOMIC DNA]</scope>
    <source>
        <strain evidence="1 2">DSM 23491</strain>
    </source>
</reference>
<gene>
    <name evidence="1" type="ORF">J2Z20_001510</name>
</gene>
<proteinExistence type="predicted"/>
<protein>
    <submittedName>
        <fullName evidence="1">Cytoskeletal protein CcmA (Bactofilin family)</fullName>
    </submittedName>
</protein>
<evidence type="ECO:0000313" key="2">
    <source>
        <dbReference type="Proteomes" id="UP001519273"/>
    </source>
</evidence>
<comment type="caution">
    <text evidence="1">The sequence shown here is derived from an EMBL/GenBank/DDBJ whole genome shotgun (WGS) entry which is preliminary data.</text>
</comment>
<sequence>MAMSPNSSAANLQNLSITGSGNSRGGSFRKLKITGEGRVDGDVGCEQFRSTGSALIHGALQSQDFRSYGSVTVEEGVKCEKIRVLGQGEFGGDVSADNMTVYGEARIKGRLSGEQVKWVGQLHVGGNCEAEKVIVRGTAQAGGILSGFKTEIKLYGPSKVNEIGGGIVRIKRSFRSIIRSLLGRESVDMLTAEVIEGDHVVLENTTADIVRGKNVYIGPGCHIRLVEYTHKFQQSRSSKVIESVKV</sequence>
<evidence type="ECO:0000313" key="1">
    <source>
        <dbReference type="EMBL" id="MBP1936629.1"/>
    </source>
</evidence>
<dbReference type="Proteomes" id="UP001519273">
    <property type="component" value="Unassembled WGS sequence"/>
</dbReference>
<dbReference type="EMBL" id="JAGGKP010000002">
    <property type="protein sequence ID" value="MBP1936629.1"/>
    <property type="molecule type" value="Genomic_DNA"/>
</dbReference>
<accession>A0ABS4H266</accession>
<keyword evidence="2" id="KW-1185">Reference proteome</keyword>
<dbReference type="RefSeq" id="WP_209847548.1">
    <property type="nucleotide sequence ID" value="NZ_CBCRVE010000003.1"/>
</dbReference>